<accession>A0A9Q0SXI0</accession>
<reference evidence="2" key="2">
    <citation type="journal article" date="2023" name="Int. J. Mol. Sci.">
        <title>De Novo Assembly and Annotation of 11 Diverse Shrub Willow (Salix) Genomes Reveals Novel Gene Organization in Sex-Linked Regions.</title>
        <authorList>
            <person name="Hyden B."/>
            <person name="Feng K."/>
            <person name="Yates T.B."/>
            <person name="Jawdy S."/>
            <person name="Cereghino C."/>
            <person name="Smart L.B."/>
            <person name="Muchero W."/>
        </authorList>
    </citation>
    <scope>NUCLEOTIDE SEQUENCE</scope>
    <source>
        <tissue evidence="2">Shoot tip</tissue>
    </source>
</reference>
<protein>
    <submittedName>
        <fullName evidence="2">PROTEIN DETOXIFICATION</fullName>
    </submittedName>
</protein>
<proteinExistence type="predicted"/>
<dbReference type="EMBL" id="JAPFFK010000018">
    <property type="protein sequence ID" value="KAJ6692765.1"/>
    <property type="molecule type" value="Genomic_DNA"/>
</dbReference>
<keyword evidence="1" id="KW-0472">Membrane</keyword>
<dbReference type="AlphaFoldDB" id="A0A9Q0SXI0"/>
<keyword evidence="1" id="KW-1133">Transmembrane helix</keyword>
<evidence type="ECO:0000313" key="2">
    <source>
        <dbReference type="EMBL" id="KAJ6692765.1"/>
    </source>
</evidence>
<name>A0A9Q0SXI0_SALPP</name>
<evidence type="ECO:0000256" key="1">
    <source>
        <dbReference type="SAM" id="Phobius"/>
    </source>
</evidence>
<reference evidence="2" key="1">
    <citation type="submission" date="2022-11" db="EMBL/GenBank/DDBJ databases">
        <authorList>
            <person name="Hyden B.L."/>
            <person name="Feng K."/>
            <person name="Yates T."/>
            <person name="Jawdy S."/>
            <person name="Smart L.B."/>
            <person name="Muchero W."/>
        </authorList>
    </citation>
    <scope>NUCLEOTIDE SEQUENCE</scope>
    <source>
        <tissue evidence="2">Shoot tip</tissue>
    </source>
</reference>
<comment type="caution">
    <text evidence="2">The sequence shown here is derived from an EMBL/GenBank/DDBJ whole genome shotgun (WGS) entry which is preliminary data.</text>
</comment>
<gene>
    <name evidence="2" type="ORF">OIU79_014493</name>
</gene>
<sequence>MLMWIRGRICSKIYWSHTSFFIHPDRTETVVMIQIYGMCVGWGEPFSQTAQSFMPELLYGSERSSEKARVLLKSLVITGAILGLLVASIGASIPRLLRFAFTSVLNARFFFALQRLLSPNGIPNQEPPVQYKLGELSKIKLFLSYDVLTRPIEHSRPFIHGSCPNV</sequence>
<feature type="transmembrane region" description="Helical" evidence="1">
    <location>
        <begin position="70"/>
        <end position="90"/>
    </location>
</feature>
<evidence type="ECO:0000313" key="3">
    <source>
        <dbReference type="Proteomes" id="UP001151532"/>
    </source>
</evidence>
<keyword evidence="1" id="KW-0812">Transmembrane</keyword>
<dbReference type="OrthoDB" id="423427at2759"/>
<keyword evidence="3" id="KW-1185">Reference proteome</keyword>
<organism evidence="2 3">
    <name type="scientific">Salix purpurea</name>
    <name type="common">Purple osier willow</name>
    <dbReference type="NCBI Taxonomy" id="77065"/>
    <lineage>
        <taxon>Eukaryota</taxon>
        <taxon>Viridiplantae</taxon>
        <taxon>Streptophyta</taxon>
        <taxon>Embryophyta</taxon>
        <taxon>Tracheophyta</taxon>
        <taxon>Spermatophyta</taxon>
        <taxon>Magnoliopsida</taxon>
        <taxon>eudicotyledons</taxon>
        <taxon>Gunneridae</taxon>
        <taxon>Pentapetalae</taxon>
        <taxon>rosids</taxon>
        <taxon>fabids</taxon>
        <taxon>Malpighiales</taxon>
        <taxon>Salicaceae</taxon>
        <taxon>Saliceae</taxon>
        <taxon>Salix</taxon>
    </lineage>
</organism>
<dbReference type="Proteomes" id="UP001151532">
    <property type="component" value="Chromosome 9"/>
</dbReference>